<dbReference type="PANTHER" id="PTHR42813">
    <property type="entry name" value="ZINC-TYPE ALCOHOL DEHYDROGENASE-LIKE"/>
    <property type="match status" value="1"/>
</dbReference>
<sequence>MVTDVGSAVSTLRPGMSVIAPFSFADGGCVTCCRGLPSGCAAGGMFGVDDDSGQAEAVRVPFADVNLVAVAMDENDERLPSFLALSDVMATGLHAVRSGEVAPGSSVAIVGDGPVGLCAVLAARDAGAARMMLPGQARVAHPHRQALRSD</sequence>
<keyword evidence="3" id="KW-0862">Zinc</keyword>
<comment type="caution">
    <text evidence="4">The sequence shown here is derived from an EMBL/GenBank/DDBJ whole genome shotgun (WGS) entry which is preliminary data.</text>
</comment>
<comment type="cofactor">
    <cofactor evidence="1">
        <name>Zn(2+)</name>
        <dbReference type="ChEBI" id="CHEBI:29105"/>
    </cofactor>
</comment>
<protein>
    <submittedName>
        <fullName evidence="4">Uncharacterized protein</fullName>
    </submittedName>
</protein>
<reference evidence="5" key="1">
    <citation type="journal article" date="2019" name="Int. J. Syst. Evol. Microbiol.">
        <title>The Global Catalogue of Microorganisms (GCM) 10K type strain sequencing project: providing services to taxonomists for standard genome sequencing and annotation.</title>
        <authorList>
            <consortium name="The Broad Institute Genomics Platform"/>
            <consortium name="The Broad Institute Genome Sequencing Center for Infectious Disease"/>
            <person name="Wu L."/>
            <person name="Ma J."/>
        </authorList>
    </citation>
    <scope>NUCLEOTIDE SEQUENCE [LARGE SCALE GENOMIC DNA]</scope>
    <source>
        <strain evidence="5">JCM 3296</strain>
    </source>
</reference>
<dbReference type="InterPro" id="IPR011032">
    <property type="entry name" value="GroES-like_sf"/>
</dbReference>
<gene>
    <name evidence="4" type="ORF">GCM10010178_85250</name>
</gene>
<keyword evidence="5" id="KW-1185">Reference proteome</keyword>
<dbReference type="Gene3D" id="3.90.180.10">
    <property type="entry name" value="Medium-chain alcohol dehydrogenases, catalytic domain"/>
    <property type="match status" value="1"/>
</dbReference>
<dbReference type="Gene3D" id="3.40.50.720">
    <property type="entry name" value="NAD(P)-binding Rossmann-like Domain"/>
    <property type="match status" value="1"/>
</dbReference>
<dbReference type="SUPFAM" id="SSF51735">
    <property type="entry name" value="NAD(P)-binding Rossmann-fold domains"/>
    <property type="match status" value="1"/>
</dbReference>
<proteinExistence type="predicted"/>
<name>A0ABQ2VEV1_9PSEU</name>
<dbReference type="PANTHER" id="PTHR42813:SF2">
    <property type="entry name" value="DEHYDROGENASE, ZINC-CONTAINING, PUTATIVE (AFU_ORTHOLOGUE AFUA_2G02810)-RELATED"/>
    <property type="match status" value="1"/>
</dbReference>
<evidence type="ECO:0000256" key="1">
    <source>
        <dbReference type="ARBA" id="ARBA00001947"/>
    </source>
</evidence>
<keyword evidence="2" id="KW-0479">Metal-binding</keyword>
<evidence type="ECO:0000256" key="3">
    <source>
        <dbReference type="ARBA" id="ARBA00022833"/>
    </source>
</evidence>
<dbReference type="SUPFAM" id="SSF50129">
    <property type="entry name" value="GroES-like"/>
    <property type="match status" value="1"/>
</dbReference>
<dbReference type="Proteomes" id="UP000649573">
    <property type="component" value="Unassembled WGS sequence"/>
</dbReference>
<evidence type="ECO:0000313" key="4">
    <source>
        <dbReference type="EMBL" id="GGU81513.1"/>
    </source>
</evidence>
<organism evidence="4 5">
    <name type="scientific">Lentzea flava</name>
    <dbReference type="NCBI Taxonomy" id="103732"/>
    <lineage>
        <taxon>Bacteria</taxon>
        <taxon>Bacillati</taxon>
        <taxon>Actinomycetota</taxon>
        <taxon>Actinomycetes</taxon>
        <taxon>Pseudonocardiales</taxon>
        <taxon>Pseudonocardiaceae</taxon>
        <taxon>Lentzea</taxon>
    </lineage>
</organism>
<evidence type="ECO:0000256" key="2">
    <source>
        <dbReference type="ARBA" id="ARBA00022723"/>
    </source>
</evidence>
<evidence type="ECO:0000313" key="5">
    <source>
        <dbReference type="Proteomes" id="UP000649573"/>
    </source>
</evidence>
<dbReference type="InterPro" id="IPR036291">
    <property type="entry name" value="NAD(P)-bd_dom_sf"/>
</dbReference>
<dbReference type="EMBL" id="BMRE01000077">
    <property type="protein sequence ID" value="GGU81513.1"/>
    <property type="molecule type" value="Genomic_DNA"/>
</dbReference>
<accession>A0ABQ2VEV1</accession>
<dbReference type="RefSeq" id="WP_189259489.1">
    <property type="nucleotide sequence ID" value="NZ_BMRE01000077.1"/>
</dbReference>